<keyword evidence="4" id="KW-1185">Reference proteome</keyword>
<feature type="region of interest" description="Disordered" evidence="1">
    <location>
        <begin position="144"/>
        <end position="190"/>
    </location>
</feature>
<protein>
    <submittedName>
        <fullName evidence="2 3">Uncharacterized protein</fullName>
    </submittedName>
</protein>
<reference evidence="2 4" key="1">
    <citation type="journal article" date="2012" name="Nature">
        <title>Algal genomes reveal evolutionary mosaicism and the fate of nucleomorphs.</title>
        <authorList>
            <consortium name="DOE Joint Genome Institute"/>
            <person name="Curtis B.A."/>
            <person name="Tanifuji G."/>
            <person name="Burki F."/>
            <person name="Gruber A."/>
            <person name="Irimia M."/>
            <person name="Maruyama S."/>
            <person name="Arias M.C."/>
            <person name="Ball S.G."/>
            <person name="Gile G.H."/>
            <person name="Hirakawa Y."/>
            <person name="Hopkins J.F."/>
            <person name="Kuo A."/>
            <person name="Rensing S.A."/>
            <person name="Schmutz J."/>
            <person name="Symeonidi A."/>
            <person name="Elias M."/>
            <person name="Eveleigh R.J."/>
            <person name="Herman E.K."/>
            <person name="Klute M.J."/>
            <person name="Nakayama T."/>
            <person name="Obornik M."/>
            <person name="Reyes-Prieto A."/>
            <person name="Armbrust E.V."/>
            <person name="Aves S.J."/>
            <person name="Beiko R.G."/>
            <person name="Coutinho P."/>
            <person name="Dacks J.B."/>
            <person name="Durnford D.G."/>
            <person name="Fast N.M."/>
            <person name="Green B.R."/>
            <person name="Grisdale C.J."/>
            <person name="Hempel F."/>
            <person name="Henrissat B."/>
            <person name="Hoppner M.P."/>
            <person name="Ishida K."/>
            <person name="Kim E."/>
            <person name="Koreny L."/>
            <person name="Kroth P.G."/>
            <person name="Liu Y."/>
            <person name="Malik S.B."/>
            <person name="Maier U.G."/>
            <person name="McRose D."/>
            <person name="Mock T."/>
            <person name="Neilson J.A."/>
            <person name="Onodera N.T."/>
            <person name="Poole A.M."/>
            <person name="Pritham E.J."/>
            <person name="Richards T.A."/>
            <person name="Rocap G."/>
            <person name="Roy S.W."/>
            <person name="Sarai C."/>
            <person name="Schaack S."/>
            <person name="Shirato S."/>
            <person name="Slamovits C.H."/>
            <person name="Spencer D.F."/>
            <person name="Suzuki S."/>
            <person name="Worden A.Z."/>
            <person name="Zauner S."/>
            <person name="Barry K."/>
            <person name="Bell C."/>
            <person name="Bharti A.K."/>
            <person name="Crow J.A."/>
            <person name="Grimwood J."/>
            <person name="Kramer R."/>
            <person name="Lindquist E."/>
            <person name="Lucas S."/>
            <person name="Salamov A."/>
            <person name="McFadden G.I."/>
            <person name="Lane C.E."/>
            <person name="Keeling P.J."/>
            <person name="Gray M.W."/>
            <person name="Grigoriev I.V."/>
            <person name="Archibald J.M."/>
        </authorList>
    </citation>
    <scope>NUCLEOTIDE SEQUENCE</scope>
    <source>
        <strain evidence="2 4">CCMP2712</strain>
    </source>
</reference>
<feature type="region of interest" description="Disordered" evidence="1">
    <location>
        <begin position="48"/>
        <end position="82"/>
    </location>
</feature>
<evidence type="ECO:0000256" key="1">
    <source>
        <dbReference type="SAM" id="MobiDB-lite"/>
    </source>
</evidence>
<feature type="compositionally biased region" description="Acidic residues" evidence="1">
    <location>
        <begin position="150"/>
        <end position="159"/>
    </location>
</feature>
<evidence type="ECO:0000313" key="2">
    <source>
        <dbReference type="EMBL" id="EKX44040.1"/>
    </source>
</evidence>
<evidence type="ECO:0000313" key="4">
    <source>
        <dbReference type="Proteomes" id="UP000011087"/>
    </source>
</evidence>
<sequence>MQPSLLGEISSTNPSCNEQSGKRRDRKFEYDAEDFRFHAVRSLAIKKCEKNKKKKSAASTNAEDGSSNAATPAKGGRKPMLKKESSFSEDLKCITIADILEDVVNHEGNLARSYVERTCTNLGIMELFPKLDEQLHEVEQQHPELASSDCGDDEVEEELSVSGMIHDNEEPPSCKSPPEKEGLPACSETC</sequence>
<name>L1J7I0_GUITC</name>
<evidence type="ECO:0000313" key="3">
    <source>
        <dbReference type="EnsemblProtists" id="EKX44040"/>
    </source>
</evidence>
<reference evidence="3" key="3">
    <citation type="submission" date="2016-03" db="UniProtKB">
        <authorList>
            <consortium name="EnsemblProtists"/>
        </authorList>
    </citation>
    <scope>IDENTIFICATION</scope>
</reference>
<dbReference type="AlphaFoldDB" id="L1J7I0"/>
<dbReference type="Proteomes" id="UP000011087">
    <property type="component" value="Unassembled WGS sequence"/>
</dbReference>
<dbReference type="PaxDb" id="55529-EKX44040"/>
<proteinExistence type="predicted"/>
<dbReference type="GeneID" id="17300692"/>
<gene>
    <name evidence="2" type="ORF">GUITHDRAFT_110143</name>
</gene>
<organism evidence="2">
    <name type="scientific">Guillardia theta (strain CCMP2712)</name>
    <name type="common">Cryptophyte</name>
    <dbReference type="NCBI Taxonomy" id="905079"/>
    <lineage>
        <taxon>Eukaryota</taxon>
        <taxon>Cryptophyceae</taxon>
        <taxon>Pyrenomonadales</taxon>
        <taxon>Geminigeraceae</taxon>
        <taxon>Guillardia</taxon>
    </lineage>
</organism>
<feature type="region of interest" description="Disordered" evidence="1">
    <location>
        <begin position="1"/>
        <end position="25"/>
    </location>
</feature>
<feature type="compositionally biased region" description="Polar residues" evidence="1">
    <location>
        <begin position="1"/>
        <end position="19"/>
    </location>
</feature>
<dbReference type="EMBL" id="JH993007">
    <property type="protein sequence ID" value="EKX44040.1"/>
    <property type="molecule type" value="Genomic_DNA"/>
</dbReference>
<dbReference type="KEGG" id="gtt:GUITHDRAFT_110143"/>
<dbReference type="RefSeq" id="XP_005831020.1">
    <property type="nucleotide sequence ID" value="XM_005830963.1"/>
</dbReference>
<feature type="compositionally biased region" description="Polar residues" evidence="1">
    <location>
        <begin position="57"/>
        <end position="70"/>
    </location>
</feature>
<accession>L1J7I0</accession>
<dbReference type="HOGENOM" id="CLU_1430535_0_0_1"/>
<dbReference type="EnsemblProtists" id="EKX44040">
    <property type="protein sequence ID" value="EKX44040"/>
    <property type="gene ID" value="GUITHDRAFT_110143"/>
</dbReference>
<reference evidence="4" key="2">
    <citation type="submission" date="2012-11" db="EMBL/GenBank/DDBJ databases">
        <authorList>
            <person name="Kuo A."/>
            <person name="Curtis B.A."/>
            <person name="Tanifuji G."/>
            <person name="Burki F."/>
            <person name="Gruber A."/>
            <person name="Irimia M."/>
            <person name="Maruyama S."/>
            <person name="Arias M.C."/>
            <person name="Ball S.G."/>
            <person name="Gile G.H."/>
            <person name="Hirakawa Y."/>
            <person name="Hopkins J.F."/>
            <person name="Rensing S.A."/>
            <person name="Schmutz J."/>
            <person name="Symeonidi A."/>
            <person name="Elias M."/>
            <person name="Eveleigh R.J."/>
            <person name="Herman E.K."/>
            <person name="Klute M.J."/>
            <person name="Nakayama T."/>
            <person name="Obornik M."/>
            <person name="Reyes-Prieto A."/>
            <person name="Armbrust E.V."/>
            <person name="Aves S.J."/>
            <person name="Beiko R.G."/>
            <person name="Coutinho P."/>
            <person name="Dacks J.B."/>
            <person name="Durnford D.G."/>
            <person name="Fast N.M."/>
            <person name="Green B.R."/>
            <person name="Grisdale C."/>
            <person name="Hempe F."/>
            <person name="Henrissat B."/>
            <person name="Hoppner M.P."/>
            <person name="Ishida K.-I."/>
            <person name="Kim E."/>
            <person name="Koreny L."/>
            <person name="Kroth P.G."/>
            <person name="Liu Y."/>
            <person name="Malik S.-B."/>
            <person name="Maier U.G."/>
            <person name="McRose D."/>
            <person name="Mock T."/>
            <person name="Neilson J.A."/>
            <person name="Onodera N.T."/>
            <person name="Poole A.M."/>
            <person name="Pritham E.J."/>
            <person name="Richards T.A."/>
            <person name="Rocap G."/>
            <person name="Roy S.W."/>
            <person name="Sarai C."/>
            <person name="Schaack S."/>
            <person name="Shirato S."/>
            <person name="Slamovits C.H."/>
            <person name="Spencer D.F."/>
            <person name="Suzuki S."/>
            <person name="Worden A.Z."/>
            <person name="Zauner S."/>
            <person name="Barry K."/>
            <person name="Bell C."/>
            <person name="Bharti A.K."/>
            <person name="Crow J.A."/>
            <person name="Grimwood J."/>
            <person name="Kramer R."/>
            <person name="Lindquist E."/>
            <person name="Lucas S."/>
            <person name="Salamov A."/>
            <person name="McFadden G.I."/>
            <person name="Lane C.E."/>
            <person name="Keeling P.J."/>
            <person name="Gray M.W."/>
            <person name="Grigoriev I.V."/>
            <person name="Archibald J.M."/>
        </authorList>
    </citation>
    <scope>NUCLEOTIDE SEQUENCE</scope>
    <source>
        <strain evidence="4">CCMP2712</strain>
    </source>
</reference>